<evidence type="ECO:0008006" key="4">
    <source>
        <dbReference type="Google" id="ProtNLM"/>
    </source>
</evidence>
<protein>
    <recommendedName>
        <fullName evidence="4">Integral membrane protein</fullName>
    </recommendedName>
</protein>
<evidence type="ECO:0000313" key="3">
    <source>
        <dbReference type="Proteomes" id="UP001500326"/>
    </source>
</evidence>
<evidence type="ECO:0000313" key="2">
    <source>
        <dbReference type="EMBL" id="GAA1996389.1"/>
    </source>
</evidence>
<feature type="transmembrane region" description="Helical" evidence="1">
    <location>
        <begin position="135"/>
        <end position="155"/>
    </location>
</feature>
<name>A0ABP5EHS5_9MICO</name>
<keyword evidence="1" id="KW-0812">Transmembrane</keyword>
<accession>A0ABP5EHS5</accession>
<comment type="caution">
    <text evidence="2">The sequence shown here is derived from an EMBL/GenBank/DDBJ whole genome shotgun (WGS) entry which is preliminary data.</text>
</comment>
<dbReference type="Proteomes" id="UP001500326">
    <property type="component" value="Unassembled WGS sequence"/>
</dbReference>
<gene>
    <name evidence="2" type="ORF">GCM10009777_36510</name>
</gene>
<dbReference type="EMBL" id="BAAAOH010000001">
    <property type="protein sequence ID" value="GAA1996389.1"/>
    <property type="molecule type" value="Genomic_DNA"/>
</dbReference>
<feature type="transmembrane region" description="Helical" evidence="1">
    <location>
        <begin position="208"/>
        <end position="230"/>
    </location>
</feature>
<feature type="transmembrane region" description="Helical" evidence="1">
    <location>
        <begin position="34"/>
        <end position="56"/>
    </location>
</feature>
<keyword evidence="3" id="KW-1185">Reference proteome</keyword>
<keyword evidence="1" id="KW-1133">Transmembrane helix</keyword>
<proteinExistence type="predicted"/>
<evidence type="ECO:0000256" key="1">
    <source>
        <dbReference type="SAM" id="Phobius"/>
    </source>
</evidence>
<feature type="transmembrane region" description="Helical" evidence="1">
    <location>
        <begin position="98"/>
        <end position="115"/>
    </location>
</feature>
<feature type="transmembrane region" description="Helical" evidence="1">
    <location>
        <begin position="167"/>
        <end position="188"/>
    </location>
</feature>
<organism evidence="2 3">
    <name type="scientific">Microbacterium pumilum</name>
    <dbReference type="NCBI Taxonomy" id="344165"/>
    <lineage>
        <taxon>Bacteria</taxon>
        <taxon>Bacillati</taxon>
        <taxon>Actinomycetota</taxon>
        <taxon>Actinomycetes</taxon>
        <taxon>Micrococcales</taxon>
        <taxon>Microbacteriaceae</taxon>
        <taxon>Microbacterium</taxon>
    </lineage>
</organism>
<sequence>MRIGMETVAFLALLALTLLRLPSAIREPSSRLTWFATITGLGAIFMVGVVVPLPVLDEWIGGSNVVNLAQNLLATTAFWFVMQASRTLDGTRFHRKSLWELPAMLVSFTIPFFLIAERDKTSNDFVKENADQAGLWAYACIYMAWVIVIMVRMLIGIRGREPRPYILIRVGAGAIILASLLEIVYLTLRLVQPGRSTLVELVGDMFVIPFYGGVVLICAGIIVFAIVRASRRSMHATLRRLLKRANVGRGMTLADIPDEDPVHEAYRLAVRLTDIANSQPLTKSERVLLRATAELLDRQMRAPSVVRMSSADPKVAVA</sequence>
<keyword evidence="1" id="KW-0472">Membrane</keyword>
<reference evidence="3" key="1">
    <citation type="journal article" date="2019" name="Int. J. Syst. Evol. Microbiol.">
        <title>The Global Catalogue of Microorganisms (GCM) 10K type strain sequencing project: providing services to taxonomists for standard genome sequencing and annotation.</title>
        <authorList>
            <consortium name="The Broad Institute Genomics Platform"/>
            <consortium name="The Broad Institute Genome Sequencing Center for Infectious Disease"/>
            <person name="Wu L."/>
            <person name="Ma J."/>
        </authorList>
    </citation>
    <scope>NUCLEOTIDE SEQUENCE [LARGE SCALE GENOMIC DNA]</scope>
    <source>
        <strain evidence="3">JCM 14902</strain>
    </source>
</reference>